<dbReference type="InterPro" id="IPR036390">
    <property type="entry name" value="WH_DNA-bd_sf"/>
</dbReference>
<dbReference type="SMART" id="SM01134">
    <property type="entry name" value="DeoRC"/>
    <property type="match status" value="1"/>
</dbReference>
<evidence type="ECO:0000313" key="6">
    <source>
        <dbReference type="EMBL" id="PRY24272.1"/>
    </source>
</evidence>
<dbReference type="Gene3D" id="3.40.50.1360">
    <property type="match status" value="1"/>
</dbReference>
<dbReference type="AlphaFoldDB" id="A0A2T0RT05"/>
<feature type="domain" description="HTH deoR-type" evidence="5">
    <location>
        <begin position="7"/>
        <end position="62"/>
    </location>
</feature>
<evidence type="ECO:0000256" key="4">
    <source>
        <dbReference type="ARBA" id="ARBA00023163"/>
    </source>
</evidence>
<dbReference type="InterPro" id="IPR018356">
    <property type="entry name" value="Tscrpt_reg_HTH_DeoR_CS"/>
</dbReference>
<dbReference type="GO" id="GO:0003677">
    <property type="term" value="F:DNA binding"/>
    <property type="evidence" value="ECO:0007669"/>
    <property type="project" value="UniProtKB-KW"/>
</dbReference>
<dbReference type="SMART" id="SM00420">
    <property type="entry name" value="HTH_DEOR"/>
    <property type="match status" value="1"/>
</dbReference>
<dbReference type="RefSeq" id="WP_106204653.1">
    <property type="nucleotide sequence ID" value="NZ_PVTD01000003.1"/>
</dbReference>
<dbReference type="OrthoDB" id="9814815at2"/>
<dbReference type="PROSITE" id="PS51000">
    <property type="entry name" value="HTH_DEOR_2"/>
    <property type="match status" value="1"/>
</dbReference>
<dbReference type="Pfam" id="PF00455">
    <property type="entry name" value="DeoRC"/>
    <property type="match status" value="1"/>
</dbReference>
<keyword evidence="4" id="KW-0804">Transcription</keyword>
<dbReference type="EMBL" id="PVTD01000003">
    <property type="protein sequence ID" value="PRY24272.1"/>
    <property type="molecule type" value="Genomic_DNA"/>
</dbReference>
<dbReference type="PANTHER" id="PTHR30363:SF4">
    <property type="entry name" value="GLYCEROL-3-PHOSPHATE REGULON REPRESSOR"/>
    <property type="match status" value="1"/>
</dbReference>
<dbReference type="InterPro" id="IPR001034">
    <property type="entry name" value="DeoR_HTH"/>
</dbReference>
<protein>
    <submittedName>
        <fullName evidence="6">DeoR family transcriptional regulator</fullName>
    </submittedName>
</protein>
<proteinExistence type="predicted"/>
<dbReference type="SUPFAM" id="SSF46785">
    <property type="entry name" value="Winged helix' DNA-binding domain"/>
    <property type="match status" value="1"/>
</dbReference>
<organism evidence="6 7">
    <name type="scientific">Aliiruegeria haliotis</name>
    <dbReference type="NCBI Taxonomy" id="1280846"/>
    <lineage>
        <taxon>Bacteria</taxon>
        <taxon>Pseudomonadati</taxon>
        <taxon>Pseudomonadota</taxon>
        <taxon>Alphaproteobacteria</taxon>
        <taxon>Rhodobacterales</taxon>
        <taxon>Roseobacteraceae</taxon>
        <taxon>Aliiruegeria</taxon>
    </lineage>
</organism>
<dbReference type="SUPFAM" id="SSF100950">
    <property type="entry name" value="NagB/RpiA/CoA transferase-like"/>
    <property type="match status" value="1"/>
</dbReference>
<gene>
    <name evidence="6" type="ORF">CLV78_103138</name>
</gene>
<keyword evidence="1" id="KW-0678">Repressor</keyword>
<accession>A0A2T0RT05</accession>
<evidence type="ECO:0000256" key="1">
    <source>
        <dbReference type="ARBA" id="ARBA00022491"/>
    </source>
</evidence>
<keyword evidence="2" id="KW-0805">Transcription regulation</keyword>
<evidence type="ECO:0000256" key="2">
    <source>
        <dbReference type="ARBA" id="ARBA00023015"/>
    </source>
</evidence>
<evidence type="ECO:0000256" key="3">
    <source>
        <dbReference type="ARBA" id="ARBA00023125"/>
    </source>
</evidence>
<keyword evidence="3" id="KW-0238">DNA-binding</keyword>
<dbReference type="PROSITE" id="PS00894">
    <property type="entry name" value="HTH_DEOR_1"/>
    <property type="match status" value="1"/>
</dbReference>
<dbReference type="Pfam" id="PF08220">
    <property type="entry name" value="HTH_DeoR"/>
    <property type="match status" value="1"/>
</dbReference>
<dbReference type="Proteomes" id="UP000239480">
    <property type="component" value="Unassembled WGS sequence"/>
</dbReference>
<dbReference type="InterPro" id="IPR050313">
    <property type="entry name" value="Carb_Metab_HTH_regulators"/>
</dbReference>
<dbReference type="InterPro" id="IPR036388">
    <property type="entry name" value="WH-like_DNA-bd_sf"/>
</dbReference>
<dbReference type="PRINTS" id="PR00037">
    <property type="entry name" value="HTHLACR"/>
</dbReference>
<evidence type="ECO:0000259" key="5">
    <source>
        <dbReference type="PROSITE" id="PS51000"/>
    </source>
</evidence>
<dbReference type="PANTHER" id="PTHR30363">
    <property type="entry name" value="HTH-TYPE TRANSCRIPTIONAL REGULATOR SRLR-RELATED"/>
    <property type="match status" value="1"/>
</dbReference>
<keyword evidence="7" id="KW-1185">Reference proteome</keyword>
<reference evidence="6 7" key="1">
    <citation type="submission" date="2018-03" db="EMBL/GenBank/DDBJ databases">
        <title>Genomic Encyclopedia of Archaeal and Bacterial Type Strains, Phase II (KMG-II): from individual species to whole genera.</title>
        <authorList>
            <person name="Goeker M."/>
        </authorList>
    </citation>
    <scope>NUCLEOTIDE SEQUENCE [LARGE SCALE GENOMIC DNA]</scope>
    <source>
        <strain evidence="6 7">DSM 29328</strain>
    </source>
</reference>
<dbReference type="Gene3D" id="1.10.10.10">
    <property type="entry name" value="Winged helix-like DNA-binding domain superfamily/Winged helix DNA-binding domain"/>
    <property type="match status" value="1"/>
</dbReference>
<evidence type="ECO:0000313" key="7">
    <source>
        <dbReference type="Proteomes" id="UP000239480"/>
    </source>
</evidence>
<sequence>MKVGRSSSARQQAILRLLRQRGRAMVEEMAELFDTTPQTIRKDLTVLADDGKVMRFHGGASLMAGTEYTGYEVRKQIASGQKEAIGRAAANLVPNHTAIIINAGTTTAAVARNLQHHTGLKIVVDNVELANETRDFSGAEVMIPGGLVRPSDGALLGEPAIEFIRQFRADIAIVGVAAIASDGALLDYDLREASLTRTIMKCSRNVILAADSSKYDSMAPVSFGHIGQIRTVVTDAGCPPELRSLCEASGAGLIVAE</sequence>
<dbReference type="GO" id="GO:0003700">
    <property type="term" value="F:DNA-binding transcription factor activity"/>
    <property type="evidence" value="ECO:0007669"/>
    <property type="project" value="InterPro"/>
</dbReference>
<dbReference type="InterPro" id="IPR037171">
    <property type="entry name" value="NagB/RpiA_transferase-like"/>
</dbReference>
<comment type="caution">
    <text evidence="6">The sequence shown here is derived from an EMBL/GenBank/DDBJ whole genome shotgun (WGS) entry which is preliminary data.</text>
</comment>
<name>A0A2T0RT05_9RHOB</name>
<dbReference type="InterPro" id="IPR014036">
    <property type="entry name" value="DeoR-like_C"/>
</dbReference>